<evidence type="ECO:0000256" key="2">
    <source>
        <dbReference type="SAM" id="Phobius"/>
    </source>
</evidence>
<reference evidence="3 4" key="1">
    <citation type="submission" date="2019-09" db="EMBL/GenBank/DDBJ databases">
        <title>Isolation and identification of active actinomycetes.</title>
        <authorList>
            <person name="Yu Z."/>
            <person name="Han C."/>
            <person name="Yu B."/>
        </authorList>
    </citation>
    <scope>NUCLEOTIDE SEQUENCE [LARGE SCALE GENOMIC DNA]</scope>
    <source>
        <strain evidence="3 4">NEAU-H2</strain>
    </source>
</reference>
<accession>A0A7J5D2Q8</accession>
<dbReference type="RefSeq" id="WP_151474498.1">
    <property type="nucleotide sequence ID" value="NZ_WBKG01000057.1"/>
</dbReference>
<dbReference type="Proteomes" id="UP000442990">
    <property type="component" value="Unassembled WGS sequence"/>
</dbReference>
<feature type="transmembrane region" description="Helical" evidence="2">
    <location>
        <begin position="81"/>
        <end position="106"/>
    </location>
</feature>
<keyword evidence="2" id="KW-0812">Transmembrane</keyword>
<name>A0A7J5D2Q8_9ACTN</name>
<dbReference type="EMBL" id="WBKG01000057">
    <property type="protein sequence ID" value="KAB1977854.1"/>
    <property type="molecule type" value="Genomic_DNA"/>
</dbReference>
<dbReference type="AlphaFoldDB" id="A0A7J5D2Q8"/>
<evidence type="ECO:0000313" key="4">
    <source>
        <dbReference type="Proteomes" id="UP000442990"/>
    </source>
</evidence>
<protein>
    <submittedName>
        <fullName evidence="3">Uncharacterized protein</fullName>
    </submittedName>
</protein>
<feature type="compositionally biased region" description="Polar residues" evidence="1">
    <location>
        <begin position="17"/>
        <end position="27"/>
    </location>
</feature>
<evidence type="ECO:0000313" key="3">
    <source>
        <dbReference type="EMBL" id="KAB1977854.1"/>
    </source>
</evidence>
<proteinExistence type="predicted"/>
<keyword evidence="2" id="KW-0472">Membrane</keyword>
<evidence type="ECO:0000256" key="1">
    <source>
        <dbReference type="SAM" id="MobiDB-lite"/>
    </source>
</evidence>
<feature type="region of interest" description="Disordered" evidence="1">
    <location>
        <begin position="1"/>
        <end position="35"/>
    </location>
</feature>
<organism evidence="3 4">
    <name type="scientific">Streptomyces triticiradicis</name>
    <dbReference type="NCBI Taxonomy" id="2651189"/>
    <lineage>
        <taxon>Bacteria</taxon>
        <taxon>Bacillati</taxon>
        <taxon>Actinomycetota</taxon>
        <taxon>Actinomycetes</taxon>
        <taxon>Kitasatosporales</taxon>
        <taxon>Streptomycetaceae</taxon>
        <taxon>Streptomyces</taxon>
    </lineage>
</organism>
<keyword evidence="2" id="KW-1133">Transmembrane helix</keyword>
<sequence>MTTDKRRNKRRGREQNPETASVGTTRPATVPGPRRELENSSFARLVLGSRDACARLLRWKKAETDNGIRRRRAHVDDVLRVIRNLVATVVFFSAVSVLVAYAGIRMGVAPEIAWVGTVTGGPMLIRTFIKLFESVRSALPDAPKDPPSSDVP</sequence>
<gene>
    <name evidence="3" type="ORF">F8144_40885</name>
</gene>
<comment type="caution">
    <text evidence="3">The sequence shown here is derived from an EMBL/GenBank/DDBJ whole genome shotgun (WGS) entry which is preliminary data.</text>
</comment>
<keyword evidence="4" id="KW-1185">Reference proteome</keyword>
<feature type="compositionally biased region" description="Basic residues" evidence="1">
    <location>
        <begin position="1"/>
        <end position="12"/>
    </location>
</feature>